<feature type="non-terminal residue" evidence="1">
    <location>
        <position position="80"/>
    </location>
</feature>
<dbReference type="EMBL" id="JAMKFB020000010">
    <property type="protein sequence ID" value="KAL0183349.1"/>
    <property type="molecule type" value="Genomic_DNA"/>
</dbReference>
<feature type="non-terminal residue" evidence="1">
    <location>
        <position position="1"/>
    </location>
</feature>
<gene>
    <name evidence="1" type="ORF">M9458_022724</name>
</gene>
<sequence>DEATELVVFVLHSLKNKRETHMMGTSDEDEDEEEEVVSQGLRFPSSHLAALKQLLSGDRVPAAQLRLLQDEDKVGLLLGL</sequence>
<name>A0ABD0QAR7_CIRMR</name>
<dbReference type="Proteomes" id="UP001529510">
    <property type="component" value="Unassembled WGS sequence"/>
</dbReference>
<comment type="caution">
    <text evidence="1">The sequence shown here is derived from an EMBL/GenBank/DDBJ whole genome shotgun (WGS) entry which is preliminary data.</text>
</comment>
<dbReference type="AlphaFoldDB" id="A0ABD0QAR7"/>
<accession>A0ABD0QAR7</accession>
<dbReference type="Gene3D" id="3.90.930.40">
    <property type="match status" value="1"/>
</dbReference>
<protein>
    <submittedName>
        <fullName evidence="1">Uncharacterized protein</fullName>
    </submittedName>
</protein>
<keyword evidence="2" id="KW-1185">Reference proteome</keyword>
<evidence type="ECO:0000313" key="1">
    <source>
        <dbReference type="EMBL" id="KAL0183349.1"/>
    </source>
</evidence>
<proteinExistence type="predicted"/>
<evidence type="ECO:0000313" key="2">
    <source>
        <dbReference type="Proteomes" id="UP001529510"/>
    </source>
</evidence>
<organism evidence="1 2">
    <name type="scientific">Cirrhinus mrigala</name>
    <name type="common">Mrigala</name>
    <dbReference type="NCBI Taxonomy" id="683832"/>
    <lineage>
        <taxon>Eukaryota</taxon>
        <taxon>Metazoa</taxon>
        <taxon>Chordata</taxon>
        <taxon>Craniata</taxon>
        <taxon>Vertebrata</taxon>
        <taxon>Euteleostomi</taxon>
        <taxon>Actinopterygii</taxon>
        <taxon>Neopterygii</taxon>
        <taxon>Teleostei</taxon>
        <taxon>Ostariophysi</taxon>
        <taxon>Cypriniformes</taxon>
        <taxon>Cyprinidae</taxon>
        <taxon>Labeoninae</taxon>
        <taxon>Labeonini</taxon>
        <taxon>Cirrhinus</taxon>
    </lineage>
</organism>
<reference evidence="1 2" key="1">
    <citation type="submission" date="2024-05" db="EMBL/GenBank/DDBJ databases">
        <title>Genome sequencing and assembly of Indian major carp, Cirrhinus mrigala (Hamilton, 1822).</title>
        <authorList>
            <person name="Mohindra V."/>
            <person name="Chowdhury L.M."/>
            <person name="Lal K."/>
            <person name="Jena J.K."/>
        </authorList>
    </citation>
    <scope>NUCLEOTIDE SEQUENCE [LARGE SCALE GENOMIC DNA]</scope>
    <source>
        <strain evidence="1">CM1030</strain>
        <tissue evidence="1">Blood</tissue>
    </source>
</reference>